<name>A0A382N6G7_9ZZZZ</name>
<feature type="transmembrane region" description="Helical" evidence="1">
    <location>
        <begin position="53"/>
        <end position="75"/>
    </location>
</feature>
<keyword evidence="1" id="KW-0812">Transmembrane</keyword>
<keyword evidence="1" id="KW-0472">Membrane</keyword>
<dbReference type="EMBL" id="UINC01098270">
    <property type="protein sequence ID" value="SVC56666.1"/>
    <property type="molecule type" value="Genomic_DNA"/>
</dbReference>
<evidence type="ECO:0000256" key="1">
    <source>
        <dbReference type="SAM" id="Phobius"/>
    </source>
</evidence>
<feature type="transmembrane region" description="Helical" evidence="1">
    <location>
        <begin position="22"/>
        <end position="41"/>
    </location>
</feature>
<gene>
    <name evidence="2" type="ORF">METZ01_LOCUS309520</name>
</gene>
<sequence>MDIERFIKLNPPISFFEGWTDYVWLISGLAGIAAALCMVFRKIRPTNTDKKNWIVAFLLSGIMVSIIKLSFWVFLHEPHNRQIQDKIDKLLIIELEAMETEKEAEKKKE</sequence>
<accession>A0A382N6G7</accession>
<evidence type="ECO:0000313" key="2">
    <source>
        <dbReference type="EMBL" id="SVC56666.1"/>
    </source>
</evidence>
<dbReference type="AlphaFoldDB" id="A0A382N6G7"/>
<keyword evidence="1" id="KW-1133">Transmembrane helix</keyword>
<reference evidence="2" key="1">
    <citation type="submission" date="2018-05" db="EMBL/GenBank/DDBJ databases">
        <authorList>
            <person name="Lanie J.A."/>
            <person name="Ng W.-L."/>
            <person name="Kazmierczak K.M."/>
            <person name="Andrzejewski T.M."/>
            <person name="Davidsen T.M."/>
            <person name="Wayne K.J."/>
            <person name="Tettelin H."/>
            <person name="Glass J.I."/>
            <person name="Rusch D."/>
            <person name="Podicherti R."/>
            <person name="Tsui H.-C.T."/>
            <person name="Winkler M.E."/>
        </authorList>
    </citation>
    <scope>NUCLEOTIDE SEQUENCE</scope>
</reference>
<organism evidence="2">
    <name type="scientific">marine metagenome</name>
    <dbReference type="NCBI Taxonomy" id="408172"/>
    <lineage>
        <taxon>unclassified sequences</taxon>
        <taxon>metagenomes</taxon>
        <taxon>ecological metagenomes</taxon>
    </lineage>
</organism>
<proteinExistence type="predicted"/>
<protein>
    <submittedName>
        <fullName evidence="2">Uncharacterized protein</fullName>
    </submittedName>
</protein>